<gene>
    <name evidence="2" type="ORF">BPMI_02145c</name>
</gene>
<dbReference type="EC" id="3.2.1.3" evidence="2"/>
<dbReference type="Pfam" id="PF00723">
    <property type="entry name" value="Glyco_hydro_15"/>
    <property type="match status" value="1"/>
</dbReference>
<dbReference type="Gene3D" id="1.50.10.10">
    <property type="match status" value="1"/>
</dbReference>
<dbReference type="InterPro" id="IPR011613">
    <property type="entry name" value="GH15-like"/>
</dbReference>
<dbReference type="PANTHER" id="PTHR31616:SF0">
    <property type="entry name" value="GLUCAN 1,4-ALPHA-GLUCOSIDASE"/>
    <property type="match status" value="1"/>
</dbReference>
<dbReference type="PANTHER" id="PTHR31616">
    <property type="entry name" value="TREHALASE"/>
    <property type="match status" value="1"/>
</dbReference>
<reference evidence="2 3" key="1">
    <citation type="submission" date="2015-06" db="EMBL/GenBank/DDBJ databases">
        <title>Comparative genomics of Burkholderia leaf nodule symbionts.</title>
        <authorList>
            <person name="Carlier A."/>
            <person name="Eberl L."/>
            <person name="Pinto-Carbo M."/>
        </authorList>
    </citation>
    <scope>NUCLEOTIDE SEQUENCE [LARGE SCALE GENOMIC DNA]</scope>
    <source>
        <strain evidence="2 3">UZHbot3</strain>
    </source>
</reference>
<dbReference type="EMBL" id="LELG01000008">
    <property type="protein sequence ID" value="KMQ81137.1"/>
    <property type="molecule type" value="Genomic_DNA"/>
</dbReference>
<dbReference type="Proteomes" id="UP000242951">
    <property type="component" value="Unassembled WGS sequence"/>
</dbReference>
<evidence type="ECO:0000313" key="3">
    <source>
        <dbReference type="Proteomes" id="UP000242951"/>
    </source>
</evidence>
<keyword evidence="2" id="KW-0326">Glycosidase</keyword>
<comment type="caution">
    <text evidence="2">The sequence shown here is derived from an EMBL/GenBank/DDBJ whole genome shotgun (WGS) entry which is preliminary data.</text>
</comment>
<protein>
    <submittedName>
        <fullName evidence="2">Glucoamylase</fullName>
        <ecNumber evidence="2">3.2.1.3</ecNumber>
    </submittedName>
</protein>
<evidence type="ECO:0000259" key="1">
    <source>
        <dbReference type="Pfam" id="PF00723"/>
    </source>
</evidence>
<keyword evidence="3" id="KW-1185">Reference proteome</keyword>
<proteinExistence type="predicted"/>
<dbReference type="InterPro" id="IPR012341">
    <property type="entry name" value="6hp_glycosidase-like_sf"/>
</dbReference>
<dbReference type="InterPro" id="IPR008928">
    <property type="entry name" value="6-hairpin_glycosidase_sf"/>
</dbReference>
<dbReference type="GO" id="GO:0004339">
    <property type="term" value="F:glucan 1,4-alpha-glucosidase activity"/>
    <property type="evidence" value="ECO:0007669"/>
    <property type="project" value="UniProtKB-EC"/>
</dbReference>
<name>A0ABR5HP07_9BURK</name>
<keyword evidence="2" id="KW-0378">Hydrolase</keyword>
<dbReference type="SUPFAM" id="SSF48208">
    <property type="entry name" value="Six-hairpin glycosidases"/>
    <property type="match status" value="1"/>
</dbReference>
<evidence type="ECO:0000313" key="2">
    <source>
        <dbReference type="EMBL" id="KMQ81137.1"/>
    </source>
</evidence>
<organism evidence="2 3">
    <name type="scientific">Candidatus Burkholderia pumila</name>
    <dbReference type="NCBI Taxonomy" id="1090375"/>
    <lineage>
        <taxon>Bacteria</taxon>
        <taxon>Pseudomonadati</taxon>
        <taxon>Pseudomonadota</taxon>
        <taxon>Betaproteobacteria</taxon>
        <taxon>Burkholderiales</taxon>
        <taxon>Burkholderiaceae</taxon>
        <taxon>Burkholderia</taxon>
    </lineage>
</organism>
<sequence>MHHQGRYRDAVLRSVLCLKLMTYAPNGAIIAAPTASPPEAIPGNCNFDYCYAWLRDASFMVTSFANLGYTREAAEYLRFLRSQDDTRGRETRLVYAIDGPMQQEATLDHLSGIARHGAGAYRQWTR</sequence>
<feature type="domain" description="GH15-like" evidence="1">
    <location>
        <begin position="5"/>
        <end position="105"/>
    </location>
</feature>
<accession>A0ABR5HP07</accession>